<dbReference type="Gene3D" id="3.30.9.10">
    <property type="entry name" value="D-Amino Acid Oxidase, subunit A, domain 2"/>
    <property type="match status" value="1"/>
</dbReference>
<feature type="region of interest" description="Disordered" evidence="1">
    <location>
        <begin position="399"/>
        <end position="423"/>
    </location>
</feature>
<dbReference type="InterPro" id="IPR006076">
    <property type="entry name" value="FAD-dep_OxRdtase"/>
</dbReference>
<proteinExistence type="predicted"/>
<dbReference type="AlphaFoldDB" id="K0TH95"/>
<dbReference type="OrthoDB" id="498204at2759"/>
<evidence type="ECO:0000313" key="4">
    <source>
        <dbReference type="Proteomes" id="UP000266841"/>
    </source>
</evidence>
<dbReference type="PANTHER" id="PTHR13847:SF150">
    <property type="entry name" value="OXIDOREDUCTASE TDA3-RELATED"/>
    <property type="match status" value="1"/>
</dbReference>
<accession>K0TH95</accession>
<organism evidence="3 4">
    <name type="scientific">Thalassiosira oceanica</name>
    <name type="common">Marine diatom</name>
    <dbReference type="NCBI Taxonomy" id="159749"/>
    <lineage>
        <taxon>Eukaryota</taxon>
        <taxon>Sar</taxon>
        <taxon>Stramenopiles</taxon>
        <taxon>Ochrophyta</taxon>
        <taxon>Bacillariophyta</taxon>
        <taxon>Coscinodiscophyceae</taxon>
        <taxon>Thalassiosirophycidae</taxon>
        <taxon>Thalassiosirales</taxon>
        <taxon>Thalassiosiraceae</taxon>
        <taxon>Thalassiosira</taxon>
    </lineage>
</organism>
<dbReference type="EMBL" id="AGNL01002232">
    <property type="protein sequence ID" value="EJK76384.1"/>
    <property type="molecule type" value="Genomic_DNA"/>
</dbReference>
<evidence type="ECO:0000259" key="2">
    <source>
        <dbReference type="Pfam" id="PF01266"/>
    </source>
</evidence>
<keyword evidence="4" id="KW-1185">Reference proteome</keyword>
<evidence type="ECO:0000256" key="1">
    <source>
        <dbReference type="SAM" id="MobiDB-lite"/>
    </source>
</evidence>
<protein>
    <recommendedName>
        <fullName evidence="2">FAD dependent oxidoreductase domain-containing protein</fullName>
    </recommendedName>
</protein>
<dbReference type="InterPro" id="IPR036188">
    <property type="entry name" value="FAD/NAD-bd_sf"/>
</dbReference>
<feature type="domain" description="FAD dependent oxidoreductase" evidence="2">
    <location>
        <begin position="18"/>
        <end position="382"/>
    </location>
</feature>
<dbReference type="Gene3D" id="3.50.50.60">
    <property type="entry name" value="FAD/NAD(P)-binding domain"/>
    <property type="match status" value="1"/>
</dbReference>
<feature type="region of interest" description="Disordered" evidence="1">
    <location>
        <begin position="108"/>
        <end position="127"/>
    </location>
</feature>
<dbReference type="Pfam" id="PF01266">
    <property type="entry name" value="DAO"/>
    <property type="match status" value="1"/>
</dbReference>
<dbReference type="Proteomes" id="UP000266841">
    <property type="component" value="Unassembled WGS sequence"/>
</dbReference>
<name>K0TH95_THAOC</name>
<evidence type="ECO:0000313" key="3">
    <source>
        <dbReference type="EMBL" id="EJK76384.1"/>
    </source>
</evidence>
<gene>
    <name evidence="3" type="ORF">THAOC_01857</name>
</gene>
<dbReference type="eggNOG" id="KOG2852">
    <property type="taxonomic scope" value="Eukaryota"/>
</dbReference>
<reference evidence="3 4" key="1">
    <citation type="journal article" date="2012" name="Genome Biol.">
        <title>Genome and low-iron response of an oceanic diatom adapted to chronic iron limitation.</title>
        <authorList>
            <person name="Lommer M."/>
            <person name="Specht M."/>
            <person name="Roy A.S."/>
            <person name="Kraemer L."/>
            <person name="Andreson R."/>
            <person name="Gutowska M.A."/>
            <person name="Wolf J."/>
            <person name="Bergner S.V."/>
            <person name="Schilhabel M.B."/>
            <person name="Klostermeier U.C."/>
            <person name="Beiko R.G."/>
            <person name="Rosenstiel P."/>
            <person name="Hippler M."/>
            <person name="Laroche J."/>
        </authorList>
    </citation>
    <scope>NUCLEOTIDE SEQUENCE [LARGE SCALE GENOMIC DNA]</scope>
    <source>
        <strain evidence="3 4">CCMP1005</strain>
    </source>
</reference>
<dbReference type="SUPFAM" id="SSF51905">
    <property type="entry name" value="FAD/NAD(P)-binding domain"/>
    <property type="match status" value="1"/>
</dbReference>
<sequence length="423" mass="45138">MSSASPPTPTSPRSPRNIVVIGGGIQATSVAFHISQSKHLPDGSSVTILEAQKLANAASGKGGGFMARSWGDGSPTQTLHELAFDMYEELCPMLGVQSYRKLPVLSVSPGPTAKSRQDNKSKNPSISDIVPNWLDGSVGRLAPMGFGDDTAQVTPREVVERMIEFAAIDVVLGKCVGVDAEVKGEAKAVTGVKYVDKETGEERVLPASDVVVSAGPWSCNAEHWFDGAVSLPMDGVKSTSIVWRPPRDGSPVDATALFCGEDPRYNTHLECYPRPDGTIYLCGIGGSDYISTQQLQNDAFLTDCPPKEDRVEAATASFQMMSHAYQTDGELLQSQACMRPCPPDAKPYMGRIDGYHGAFINAGHNCWGIAWAPACGKAMAELVLEGSCKSVNLNPFNPSRFTAPGSRGGRGRKKKGVSVGEQW</sequence>
<dbReference type="GO" id="GO:0005737">
    <property type="term" value="C:cytoplasm"/>
    <property type="evidence" value="ECO:0007669"/>
    <property type="project" value="TreeGrafter"/>
</dbReference>
<dbReference type="OMA" id="RPFNEAY"/>
<dbReference type="PANTHER" id="PTHR13847">
    <property type="entry name" value="SARCOSINE DEHYDROGENASE-RELATED"/>
    <property type="match status" value="1"/>
</dbReference>
<comment type="caution">
    <text evidence="3">The sequence shown here is derived from an EMBL/GenBank/DDBJ whole genome shotgun (WGS) entry which is preliminary data.</text>
</comment>